<reference evidence="1 2" key="1">
    <citation type="submission" date="2020-04" db="EMBL/GenBank/DDBJ databases">
        <title>MicrobeNet Type strains.</title>
        <authorList>
            <person name="Nicholson A.C."/>
        </authorList>
    </citation>
    <scope>NUCLEOTIDE SEQUENCE [LARGE SCALE GENOMIC DNA]</scope>
    <source>
        <strain evidence="1 2">ATCC 23612</strain>
    </source>
</reference>
<proteinExistence type="predicted"/>
<keyword evidence="2" id="KW-1185">Reference proteome</keyword>
<dbReference type="Proteomes" id="UP000553209">
    <property type="component" value="Unassembled WGS sequence"/>
</dbReference>
<dbReference type="EMBL" id="JAAXPG010000018">
    <property type="protein sequence ID" value="NKY99761.1"/>
    <property type="molecule type" value="Genomic_DNA"/>
</dbReference>
<dbReference type="RefSeq" id="WP_061079563.1">
    <property type="nucleotide sequence ID" value="NZ_JAAXPG010000018.1"/>
</dbReference>
<comment type="caution">
    <text evidence="1">The sequence shown here is derived from an EMBL/GenBank/DDBJ whole genome shotgun (WGS) entry which is preliminary data.</text>
</comment>
<evidence type="ECO:0000313" key="1">
    <source>
        <dbReference type="EMBL" id="NKY99761.1"/>
    </source>
</evidence>
<name>A0A7X6RRZ4_9ACTN</name>
<protein>
    <submittedName>
        <fullName evidence="1">Uncharacterized protein</fullName>
    </submittedName>
</protein>
<dbReference type="AlphaFoldDB" id="A0A7X6RRZ4"/>
<sequence length="219" mass="24252">MLLGIGLVCVPVVVAAVLVALQRPSPPSSEAAAVPVLGEAAKPEQTADPAPSAPPVGYSTFDDDGVVMRYPQEWRTVYIAMDAGAEDDGVLSEYEFHSPDADHRISFTVFSLEGVEPRAAREYHQAAETAFAGEPNTSDWRRLSLEDDPSAPSGWDVSRMEATYRDSGWRRPDRWMLWRYAVVAEEGKGYYLRFDVPGSEREDYAQIVEEVFGSFELTL</sequence>
<accession>A0A7X6RRZ4</accession>
<gene>
    <name evidence="1" type="ORF">HGB44_19125</name>
</gene>
<organism evidence="1 2">
    <name type="scientific">Nocardiopsis alborubida</name>
    <dbReference type="NCBI Taxonomy" id="146802"/>
    <lineage>
        <taxon>Bacteria</taxon>
        <taxon>Bacillati</taxon>
        <taxon>Actinomycetota</taxon>
        <taxon>Actinomycetes</taxon>
        <taxon>Streptosporangiales</taxon>
        <taxon>Nocardiopsidaceae</taxon>
        <taxon>Nocardiopsis</taxon>
    </lineage>
</organism>
<evidence type="ECO:0000313" key="2">
    <source>
        <dbReference type="Proteomes" id="UP000553209"/>
    </source>
</evidence>